<dbReference type="RefSeq" id="WP_110467048.1">
    <property type="nucleotide sequence ID" value="NZ_JAMOFZ010000059.1"/>
</dbReference>
<keyword evidence="1" id="KW-0812">Transmembrane</keyword>
<evidence type="ECO:0000313" key="3">
    <source>
        <dbReference type="Proteomes" id="UP000247540"/>
    </source>
</evidence>
<evidence type="ECO:0000313" key="2">
    <source>
        <dbReference type="EMBL" id="PYE72692.1"/>
    </source>
</evidence>
<dbReference type="Pfam" id="PF10734">
    <property type="entry name" value="DUF2523"/>
    <property type="match status" value="1"/>
</dbReference>
<sequence length="95" mass="9921">MKLGTWLLAMVQPMLAKILLSLGFSLVTIVGMDVVIGQMRDMVAGNVNALPADILNVFLLAGGGKGLGIIFGAIATRLLLWQITSATKLLGVNNG</sequence>
<dbReference type="EMBL" id="QJTC01000059">
    <property type="protein sequence ID" value="PYE72692.1"/>
    <property type="molecule type" value="Genomic_DNA"/>
</dbReference>
<reference evidence="2 3" key="1">
    <citation type="submission" date="2018-06" db="EMBL/GenBank/DDBJ databases">
        <title>Genomic Encyclopedia of Type Strains, Phase III (KMG-III): the genomes of soil and plant-associated and newly described type strains.</title>
        <authorList>
            <person name="Whitman W."/>
        </authorList>
    </citation>
    <scope>NUCLEOTIDE SEQUENCE [LARGE SCALE GENOMIC DNA]</scope>
    <source>
        <strain evidence="2 3">CECT 7646</strain>
    </source>
</reference>
<dbReference type="Proteomes" id="UP000247540">
    <property type="component" value="Unassembled WGS sequence"/>
</dbReference>
<dbReference type="AlphaFoldDB" id="A0A318SP29"/>
<proteinExistence type="predicted"/>
<gene>
    <name evidence="2" type="ORF">DFQ15_1592</name>
</gene>
<dbReference type="OrthoDB" id="8817202at2"/>
<keyword evidence="3" id="KW-1185">Reference proteome</keyword>
<comment type="caution">
    <text evidence="2">The sequence shown here is derived from an EMBL/GenBank/DDBJ whole genome shotgun (WGS) entry which is preliminary data.</text>
</comment>
<keyword evidence="1" id="KW-1133">Transmembrane helix</keyword>
<protein>
    <submittedName>
        <fullName evidence="2">Uncharacterized protein DUF2523</fullName>
    </submittedName>
</protein>
<feature type="transmembrane region" description="Helical" evidence="1">
    <location>
        <begin position="18"/>
        <end position="37"/>
    </location>
</feature>
<evidence type="ECO:0000256" key="1">
    <source>
        <dbReference type="SAM" id="Phobius"/>
    </source>
</evidence>
<accession>A0A318SP29</accession>
<organism evidence="2 3">
    <name type="scientific">Xylophilus ampelinus</name>
    <dbReference type="NCBI Taxonomy" id="54067"/>
    <lineage>
        <taxon>Bacteria</taxon>
        <taxon>Pseudomonadati</taxon>
        <taxon>Pseudomonadota</taxon>
        <taxon>Betaproteobacteria</taxon>
        <taxon>Burkholderiales</taxon>
        <taxon>Xylophilus</taxon>
    </lineage>
</organism>
<dbReference type="InterPro" id="IPR019670">
    <property type="entry name" value="DUF2523"/>
</dbReference>
<feature type="transmembrane region" description="Helical" evidence="1">
    <location>
        <begin position="57"/>
        <end position="80"/>
    </location>
</feature>
<name>A0A318SP29_9BURK</name>
<keyword evidence="1" id="KW-0472">Membrane</keyword>